<sequence length="203" mass="24088">MITVDQELEIKAFLKKKNLSKVISNEVYDHFVIQISESMKRNTTFQEAFLKTKIEWKYELEMVKADLFSFKMIARIEKATLQSRFKSIILSSVVFTLLGFSVLFFLNNYFHLLQIGLLIILLAMLFYNFVFKKMKFREYYELSFHPLILRNLIIGSVLFFGIGYFTQNTNFWEAGINKVFLIYATTVQIQLLYFRSKKINVLL</sequence>
<keyword evidence="1" id="KW-1133">Transmembrane helix</keyword>
<feature type="transmembrane region" description="Helical" evidence="1">
    <location>
        <begin position="88"/>
        <end position="106"/>
    </location>
</feature>
<feature type="transmembrane region" description="Helical" evidence="1">
    <location>
        <begin position="176"/>
        <end position="194"/>
    </location>
</feature>
<name>A0A117KC49_9FLAO</name>
<dbReference type="RefSeq" id="WP_059135931.1">
    <property type="nucleotide sequence ID" value="NZ_LMAI01000003.1"/>
</dbReference>
<evidence type="ECO:0000256" key="1">
    <source>
        <dbReference type="SAM" id="Phobius"/>
    </source>
</evidence>
<evidence type="ECO:0000313" key="3">
    <source>
        <dbReference type="Proteomes" id="UP000054388"/>
    </source>
</evidence>
<keyword evidence="1" id="KW-0472">Membrane</keyword>
<dbReference type="AlphaFoldDB" id="A0A117KC49"/>
<proteinExistence type="predicted"/>
<dbReference type="Proteomes" id="UP000054388">
    <property type="component" value="Unassembled WGS sequence"/>
</dbReference>
<gene>
    <name evidence="2" type="ORF">AR686_04520</name>
</gene>
<feature type="transmembrane region" description="Helical" evidence="1">
    <location>
        <begin position="142"/>
        <end position="164"/>
    </location>
</feature>
<protein>
    <submittedName>
        <fullName evidence="2">Uncharacterized protein</fullName>
    </submittedName>
</protein>
<comment type="caution">
    <text evidence="2">The sequence shown here is derived from an EMBL/GenBank/DDBJ whole genome shotgun (WGS) entry which is preliminary data.</text>
</comment>
<dbReference type="EMBL" id="LMAI01000003">
    <property type="protein sequence ID" value="KUJ56941.1"/>
    <property type="molecule type" value="Genomic_DNA"/>
</dbReference>
<accession>A0A117KC49</accession>
<reference evidence="2 3" key="1">
    <citation type="submission" date="2015-10" db="EMBL/GenBank/DDBJ databases">
        <title>Genome sequence of Chryseobacterium greenlandense.</title>
        <authorList>
            <person name="Newman J."/>
            <person name="Fischer K."/>
            <person name="Miller J."/>
        </authorList>
    </citation>
    <scope>NUCLEOTIDE SEQUENCE [LARGE SCALE GENOMIC DNA]</scope>
    <source>
        <strain evidence="2 3">UMB34</strain>
    </source>
</reference>
<organism evidence="2 3">
    <name type="scientific">Chryseobacterium aquaticum subsp. greenlandense</name>
    <dbReference type="NCBI Taxonomy" id="345663"/>
    <lineage>
        <taxon>Bacteria</taxon>
        <taxon>Pseudomonadati</taxon>
        <taxon>Bacteroidota</taxon>
        <taxon>Flavobacteriia</taxon>
        <taxon>Flavobacteriales</taxon>
        <taxon>Weeksellaceae</taxon>
        <taxon>Chryseobacterium group</taxon>
        <taxon>Chryseobacterium</taxon>
    </lineage>
</organism>
<keyword evidence="1" id="KW-0812">Transmembrane</keyword>
<feature type="transmembrane region" description="Helical" evidence="1">
    <location>
        <begin position="112"/>
        <end position="130"/>
    </location>
</feature>
<evidence type="ECO:0000313" key="2">
    <source>
        <dbReference type="EMBL" id="KUJ56941.1"/>
    </source>
</evidence>